<sequence length="852" mass="88483">MLSLAMAPSLALAEAPAEAADPAAAPATDGASAEHAAKKREIVVIATRLKAQVDAPQPPIAVLDEEDIAAYGVSSITDLLDAISPQTGSGRGRGATMPVILVNGQRIASFREMRDFPPEAIRKVEILPEEVALRYGYSADQRVVNFILKDHFRARNAELEFLQPDVGGYSTVKGQAGVLRIDKGQRVNLTAKVDHTSPLTEAERGVSQSASSVPGVASDPDPAANRTLVARSENYVLNGTYTKPFGQGVSGGNFTLNATASRADSTSLSGLNTVTLTAPDGSSVLRSLPGALARVTQTDTFQLGLGLNKPVGDWQLSATMDASRAESRQRSSNRADTSALTAAAAAGTLNILGALPDVGDAGYTLSTSKTTTVSGMATLMGRPLSLPAGKAGMTFKTGYDYSQLDSASTLAAANTLRRGNVSASANLALPITSTKEHVAEALGNISANVSAGANYLSDFGWLGNWNAGLTWNLTSKLGLQASYMYAEAAPSLSNLGGPLTYAYNVSVYDFATGRSALVTTLSGGNPALQRESRHDIKLGLNWTLPILSGNSNLIVEYFNNRSNNVTTSFPTILTPQLEAAFPGRVGRDSAGNITAIDRRAITLAQQNEERIRWGINIGGNLGKAMPMPRRFGAEGFPGGPPPGGPPPGGFGGGGRGGFGGGPGGPGGPPPGGGFGPPGGGPGGPGGAPRVRYPGRWNLSAYHTVQLVDRVTVASGGPVLNLLNGDALSGAGIARHTVEVEGGFFYSGAGIRLNGGWTAPTRVTASGVPGSSDLRFGALFKVSARVFVDLGQQKTLVEQAPFFKGARFSIMANNLFDQRQRVTDGTGATPTAYQPYYMDASGRVIGVEFRKMF</sequence>
<feature type="signal peptide" evidence="9">
    <location>
        <begin position="1"/>
        <end position="19"/>
    </location>
</feature>
<gene>
    <name evidence="10" type="ORF">GTZ99_03705</name>
</gene>
<dbReference type="Proteomes" id="UP000753724">
    <property type="component" value="Unassembled WGS sequence"/>
</dbReference>
<proteinExistence type="predicted"/>
<keyword evidence="11" id="KW-1185">Reference proteome</keyword>
<evidence type="ECO:0000256" key="6">
    <source>
        <dbReference type="ARBA" id="ARBA00023136"/>
    </source>
</evidence>
<accession>A0ABW9XAX8</accession>
<keyword evidence="5 9" id="KW-0732">Signal</keyword>
<evidence type="ECO:0000313" key="10">
    <source>
        <dbReference type="EMBL" id="NBC35657.1"/>
    </source>
</evidence>
<dbReference type="InterPro" id="IPR039426">
    <property type="entry name" value="TonB-dep_rcpt-like"/>
</dbReference>
<keyword evidence="3" id="KW-1134">Transmembrane beta strand</keyword>
<feature type="compositionally biased region" description="Pro residues" evidence="8">
    <location>
        <begin position="638"/>
        <end position="648"/>
    </location>
</feature>
<evidence type="ECO:0000313" key="11">
    <source>
        <dbReference type="Proteomes" id="UP000753724"/>
    </source>
</evidence>
<protein>
    <submittedName>
        <fullName evidence="10">TonB-dependent receptor</fullName>
    </submittedName>
</protein>
<feature type="region of interest" description="Disordered" evidence="8">
    <location>
        <begin position="192"/>
        <end position="223"/>
    </location>
</feature>
<dbReference type="InterPro" id="IPR037066">
    <property type="entry name" value="Plug_dom_sf"/>
</dbReference>
<feature type="compositionally biased region" description="Gly residues" evidence="8">
    <location>
        <begin position="649"/>
        <end position="664"/>
    </location>
</feature>
<keyword evidence="7" id="KW-0998">Cell outer membrane</keyword>
<dbReference type="EMBL" id="JAAAPO010000001">
    <property type="protein sequence ID" value="NBC35657.1"/>
    <property type="molecule type" value="Genomic_DNA"/>
</dbReference>
<evidence type="ECO:0000256" key="4">
    <source>
        <dbReference type="ARBA" id="ARBA00022692"/>
    </source>
</evidence>
<evidence type="ECO:0000256" key="8">
    <source>
        <dbReference type="SAM" id="MobiDB-lite"/>
    </source>
</evidence>
<name>A0ABW9XAX8_9SPHN</name>
<reference evidence="11" key="1">
    <citation type="submission" date="2020-01" db="EMBL/GenBank/DDBJ databases">
        <title>Sphingomonas sp. strain CSW-10.</title>
        <authorList>
            <person name="Chen W.-M."/>
        </authorList>
    </citation>
    <scope>NUCLEOTIDE SEQUENCE [LARGE SCALE GENOMIC DNA]</scope>
    <source>
        <strain evidence="11">FSY-8</strain>
    </source>
</reference>
<keyword evidence="4" id="KW-0812">Transmembrane</keyword>
<feature type="compositionally biased region" description="Gly residues" evidence="8">
    <location>
        <begin position="672"/>
        <end position="686"/>
    </location>
</feature>
<keyword evidence="6" id="KW-0472">Membrane</keyword>
<dbReference type="PANTHER" id="PTHR30069">
    <property type="entry name" value="TONB-DEPENDENT OUTER MEMBRANE RECEPTOR"/>
    <property type="match status" value="1"/>
</dbReference>
<keyword evidence="10" id="KW-0675">Receptor</keyword>
<feature type="region of interest" description="Disordered" evidence="8">
    <location>
        <begin position="628"/>
        <end position="691"/>
    </location>
</feature>
<comment type="subcellular location">
    <subcellularLocation>
        <location evidence="1">Cell outer membrane</location>
        <topology evidence="1">Multi-pass membrane protein</topology>
    </subcellularLocation>
</comment>
<dbReference type="Gene3D" id="2.40.170.20">
    <property type="entry name" value="TonB-dependent receptor, beta-barrel domain"/>
    <property type="match status" value="1"/>
</dbReference>
<evidence type="ECO:0000256" key="3">
    <source>
        <dbReference type="ARBA" id="ARBA00022452"/>
    </source>
</evidence>
<evidence type="ECO:0000256" key="5">
    <source>
        <dbReference type="ARBA" id="ARBA00022729"/>
    </source>
</evidence>
<evidence type="ECO:0000256" key="9">
    <source>
        <dbReference type="SAM" id="SignalP"/>
    </source>
</evidence>
<evidence type="ECO:0000256" key="7">
    <source>
        <dbReference type="ARBA" id="ARBA00023237"/>
    </source>
</evidence>
<keyword evidence="2" id="KW-0813">Transport</keyword>
<dbReference type="PANTHER" id="PTHR30069:SF53">
    <property type="entry name" value="COLICIN I RECEPTOR-RELATED"/>
    <property type="match status" value="1"/>
</dbReference>
<evidence type="ECO:0000256" key="2">
    <source>
        <dbReference type="ARBA" id="ARBA00022448"/>
    </source>
</evidence>
<organism evidence="10 11">
    <name type="scientific">Novosphingobium ovatum</name>
    <dbReference type="NCBI Taxonomy" id="1908523"/>
    <lineage>
        <taxon>Bacteria</taxon>
        <taxon>Pseudomonadati</taxon>
        <taxon>Pseudomonadota</taxon>
        <taxon>Alphaproteobacteria</taxon>
        <taxon>Sphingomonadales</taxon>
        <taxon>Sphingomonadaceae</taxon>
        <taxon>Novosphingobium</taxon>
    </lineage>
</organism>
<dbReference type="SUPFAM" id="SSF56935">
    <property type="entry name" value="Porins"/>
    <property type="match status" value="1"/>
</dbReference>
<comment type="caution">
    <text evidence="10">The sequence shown here is derived from an EMBL/GenBank/DDBJ whole genome shotgun (WGS) entry which is preliminary data.</text>
</comment>
<dbReference type="Gene3D" id="2.170.130.10">
    <property type="entry name" value="TonB-dependent receptor, plug domain"/>
    <property type="match status" value="1"/>
</dbReference>
<evidence type="ECO:0000256" key="1">
    <source>
        <dbReference type="ARBA" id="ARBA00004571"/>
    </source>
</evidence>
<dbReference type="InterPro" id="IPR036942">
    <property type="entry name" value="Beta-barrel_TonB_sf"/>
</dbReference>
<feature type="chain" id="PRO_5046914591" evidence="9">
    <location>
        <begin position="20"/>
        <end position="852"/>
    </location>
</feature>